<dbReference type="Pfam" id="PF00263">
    <property type="entry name" value="Secretin"/>
    <property type="match status" value="1"/>
</dbReference>
<dbReference type="PANTHER" id="PTHR30332">
    <property type="entry name" value="PROBABLE GENERAL SECRETION PATHWAY PROTEIN D"/>
    <property type="match status" value="1"/>
</dbReference>
<dbReference type="InterPro" id="IPR038591">
    <property type="entry name" value="NolW-like_sf"/>
</dbReference>
<evidence type="ECO:0000256" key="10">
    <source>
        <dbReference type="RuleBase" id="RU004004"/>
    </source>
</evidence>
<sequence>MEATWKRRVVSLIALLTFYFFAAGAHAQDQNKGRPTGDDTAEMGSQRFVSIDFNKVDIAVFIKFISELTGRNFVVDQRVKGQVTIISPSRISVDEACKVFESVLEVHGFATVQAGSLTKIIPSPDARTKNIETRTRARGDVDGDRVVTQLVHLRFADPDEVRKLCAPMVSKSGAILSYAPTSTLIITENGANIARLIKILKTIDIPGVGREITLLPVRHAEAAKLVSLLETVFPTAGATSGKTAAASSGTAAFVADERTNCIILMASEEDTHRVRSLVQALDKKTPRGEEKIHVYYLEYAAAEEIAAVLKDLPKAEKAPDGGAKQAPVVSDQVTVAADTATNSLIITADRDDYATLAEVIRKIDIPRAMVYIEALIMEVNADESFDLGTEWIVGDDVSSDAIAAGGFTTDDSLLSVDDDGVVSAALASGFSLGLFGESVEIEGVSFPGIGAIVQAYKSDEAVNILSTPQLLTTDNQEASITVGKNVPYQTTTSTTDNDTYNSYEYRDVGKTLKITPQINRDRMIRLNLSLEVSSLADASTSDRPTTYKRTVETTVMVKDSRTVVIGGLIDDTFSQTEYKVPCLGDIPGLGWLFKTRSRGNEKTNLFVFITPRVIQNPGEASAVSAAKKTGIDGLREMQIQRYRGGRETEASESAGKP</sequence>
<dbReference type="PANTHER" id="PTHR30332:SF24">
    <property type="entry name" value="SECRETIN GSPD-RELATED"/>
    <property type="match status" value="1"/>
</dbReference>
<evidence type="ECO:0000259" key="14">
    <source>
        <dbReference type="Pfam" id="PF21305"/>
    </source>
</evidence>
<evidence type="ECO:0000313" key="16">
    <source>
        <dbReference type="Proteomes" id="UP000427906"/>
    </source>
</evidence>
<dbReference type="InterPro" id="IPR001775">
    <property type="entry name" value="GspD/PilQ"/>
</dbReference>
<dbReference type="InterPro" id="IPR013356">
    <property type="entry name" value="T2SS_GspD"/>
</dbReference>
<keyword evidence="4" id="KW-1134">Transmembrane beta strand</keyword>
<feature type="domain" description="NolW-like" evidence="13">
    <location>
        <begin position="214"/>
        <end position="284"/>
    </location>
</feature>
<feature type="chain" id="PRO_5024316906" evidence="11">
    <location>
        <begin position="28"/>
        <end position="657"/>
    </location>
</feature>
<dbReference type="InterPro" id="IPR004846">
    <property type="entry name" value="T2SS/T3SS_dom"/>
</dbReference>
<feature type="domain" description="NolW-like" evidence="13">
    <location>
        <begin position="293"/>
        <end position="368"/>
    </location>
</feature>
<comment type="similarity">
    <text evidence="2">Belongs to the bacterial secretin family. GSP D subfamily.</text>
</comment>
<evidence type="ECO:0000256" key="3">
    <source>
        <dbReference type="ARBA" id="ARBA00022448"/>
    </source>
</evidence>
<keyword evidence="6 11" id="KW-0732">Signal</keyword>
<keyword evidence="8" id="KW-0472">Membrane</keyword>
<keyword evidence="16" id="KW-1185">Reference proteome</keyword>
<dbReference type="Pfam" id="PF03958">
    <property type="entry name" value="Secretin_N"/>
    <property type="match status" value="3"/>
</dbReference>
<keyword evidence="3 10" id="KW-0813">Transport</keyword>
<evidence type="ECO:0000259" key="13">
    <source>
        <dbReference type="Pfam" id="PF03958"/>
    </source>
</evidence>
<evidence type="ECO:0000256" key="4">
    <source>
        <dbReference type="ARBA" id="ARBA00022452"/>
    </source>
</evidence>
<protein>
    <submittedName>
        <fullName evidence="15">Type II secretion system protein GspD</fullName>
    </submittedName>
</protein>
<evidence type="ECO:0000256" key="6">
    <source>
        <dbReference type="ARBA" id="ARBA00022729"/>
    </source>
</evidence>
<gene>
    <name evidence="15" type="primary">gspD_2</name>
    <name evidence="15" type="ORF">DSCA_18390</name>
</gene>
<dbReference type="GO" id="GO:0015627">
    <property type="term" value="C:type II protein secretion system complex"/>
    <property type="evidence" value="ECO:0007669"/>
    <property type="project" value="InterPro"/>
</dbReference>
<keyword evidence="9" id="KW-0998">Cell outer membrane</keyword>
<dbReference type="GO" id="GO:0009279">
    <property type="term" value="C:cell outer membrane"/>
    <property type="evidence" value="ECO:0007669"/>
    <property type="project" value="UniProtKB-SubCell"/>
</dbReference>
<accession>A0A5K7YJ59</accession>
<evidence type="ECO:0000256" key="9">
    <source>
        <dbReference type="ARBA" id="ARBA00023237"/>
    </source>
</evidence>
<comment type="subcellular location">
    <subcellularLocation>
        <location evidence="1 10">Cell outer membrane</location>
    </subcellularLocation>
</comment>
<evidence type="ECO:0000256" key="8">
    <source>
        <dbReference type="ARBA" id="ARBA00023136"/>
    </source>
</evidence>
<organism evidence="15 16">
    <name type="scientific">Desulfosarcina alkanivorans</name>
    <dbReference type="NCBI Taxonomy" id="571177"/>
    <lineage>
        <taxon>Bacteria</taxon>
        <taxon>Pseudomonadati</taxon>
        <taxon>Thermodesulfobacteriota</taxon>
        <taxon>Desulfobacteria</taxon>
        <taxon>Desulfobacterales</taxon>
        <taxon>Desulfosarcinaceae</taxon>
        <taxon>Desulfosarcina</taxon>
    </lineage>
</organism>
<name>A0A5K7YJ59_9BACT</name>
<dbReference type="AlphaFoldDB" id="A0A5K7YJ59"/>
<proteinExistence type="inferred from homology"/>
<dbReference type="GO" id="GO:0015628">
    <property type="term" value="P:protein secretion by the type II secretion system"/>
    <property type="evidence" value="ECO:0007669"/>
    <property type="project" value="InterPro"/>
</dbReference>
<dbReference type="EMBL" id="AP021874">
    <property type="protein sequence ID" value="BBO67909.1"/>
    <property type="molecule type" value="Genomic_DNA"/>
</dbReference>
<dbReference type="Gene3D" id="3.30.1370.120">
    <property type="match status" value="3"/>
</dbReference>
<dbReference type="InterPro" id="IPR049371">
    <property type="entry name" value="GspD-like_N0"/>
</dbReference>
<evidence type="ECO:0000256" key="2">
    <source>
        <dbReference type="ARBA" id="ARBA00006980"/>
    </source>
</evidence>
<dbReference type="Pfam" id="PF21305">
    <property type="entry name" value="type_II_gspD_N0"/>
    <property type="match status" value="1"/>
</dbReference>
<dbReference type="InterPro" id="IPR050810">
    <property type="entry name" value="Bact_Secretion_Sys_Channel"/>
</dbReference>
<evidence type="ECO:0000313" key="15">
    <source>
        <dbReference type="EMBL" id="BBO67909.1"/>
    </source>
</evidence>
<reference evidence="15 16" key="1">
    <citation type="submission" date="2019-11" db="EMBL/GenBank/DDBJ databases">
        <title>Comparative genomics of hydrocarbon-degrading Desulfosarcina strains.</title>
        <authorList>
            <person name="Watanabe M."/>
            <person name="Kojima H."/>
            <person name="Fukui M."/>
        </authorList>
    </citation>
    <scope>NUCLEOTIDE SEQUENCE [LARGE SCALE GENOMIC DNA]</scope>
    <source>
        <strain evidence="15 16">PL12</strain>
    </source>
</reference>
<evidence type="ECO:0000256" key="11">
    <source>
        <dbReference type="SAM" id="SignalP"/>
    </source>
</evidence>
<keyword evidence="7" id="KW-0653">Protein transport</keyword>
<dbReference type="Proteomes" id="UP000427906">
    <property type="component" value="Chromosome"/>
</dbReference>
<dbReference type="NCBIfam" id="TIGR02517">
    <property type="entry name" value="type_II_gspD"/>
    <property type="match status" value="1"/>
</dbReference>
<feature type="signal peptide" evidence="11">
    <location>
        <begin position="1"/>
        <end position="27"/>
    </location>
</feature>
<feature type="domain" description="NolW-like" evidence="13">
    <location>
        <begin position="148"/>
        <end position="207"/>
    </location>
</feature>
<feature type="domain" description="Type II/III secretion system secretin-like" evidence="12">
    <location>
        <begin position="455"/>
        <end position="615"/>
    </location>
</feature>
<dbReference type="PRINTS" id="PR00811">
    <property type="entry name" value="BCTERIALGSPD"/>
</dbReference>
<keyword evidence="5" id="KW-0812">Transmembrane</keyword>
<dbReference type="InterPro" id="IPR005644">
    <property type="entry name" value="NolW-like"/>
</dbReference>
<evidence type="ECO:0000256" key="5">
    <source>
        <dbReference type="ARBA" id="ARBA00022692"/>
    </source>
</evidence>
<evidence type="ECO:0000256" key="1">
    <source>
        <dbReference type="ARBA" id="ARBA00004442"/>
    </source>
</evidence>
<evidence type="ECO:0000256" key="7">
    <source>
        <dbReference type="ARBA" id="ARBA00022927"/>
    </source>
</evidence>
<evidence type="ECO:0000259" key="12">
    <source>
        <dbReference type="Pfam" id="PF00263"/>
    </source>
</evidence>
<feature type="domain" description="GspD-like N0" evidence="14">
    <location>
        <begin position="52"/>
        <end position="120"/>
    </location>
</feature>
<dbReference type="KEGG" id="dalk:DSCA_18390"/>